<dbReference type="InterPro" id="IPR029063">
    <property type="entry name" value="SAM-dependent_MTases_sf"/>
</dbReference>
<dbReference type="Pfam" id="PF08241">
    <property type="entry name" value="Methyltransf_11"/>
    <property type="match status" value="1"/>
</dbReference>
<evidence type="ECO:0000313" key="5">
    <source>
        <dbReference type="EMBL" id="PSR32626.1"/>
    </source>
</evidence>
<keyword evidence="1" id="KW-0489">Methyltransferase</keyword>
<dbReference type="SUPFAM" id="SSF53335">
    <property type="entry name" value="S-adenosyl-L-methionine-dependent methyltransferases"/>
    <property type="match status" value="1"/>
</dbReference>
<keyword evidence="3" id="KW-0949">S-adenosyl-L-methionine</keyword>
<reference evidence="5 6" key="1">
    <citation type="journal article" date="2014" name="BMC Genomics">
        <title>Comparison of environmental and isolate Sulfobacillus genomes reveals diverse carbon, sulfur, nitrogen, and hydrogen metabolisms.</title>
        <authorList>
            <person name="Justice N.B."/>
            <person name="Norman A."/>
            <person name="Brown C.T."/>
            <person name="Singh A."/>
            <person name="Thomas B.C."/>
            <person name="Banfield J.F."/>
        </authorList>
    </citation>
    <scope>NUCLEOTIDE SEQUENCE [LARGE SCALE GENOMIC DNA]</scope>
    <source>
        <strain evidence="5">AMDSBA4</strain>
    </source>
</reference>
<dbReference type="PANTHER" id="PTHR45036:SF1">
    <property type="entry name" value="METHYLTRANSFERASE LIKE 7A"/>
    <property type="match status" value="1"/>
</dbReference>
<dbReference type="InterPro" id="IPR023576">
    <property type="entry name" value="UbiE/COQ5_MeTrFase_CS"/>
</dbReference>
<protein>
    <recommendedName>
        <fullName evidence="4">Methyltransferase type 11 domain-containing protein</fullName>
    </recommendedName>
</protein>
<evidence type="ECO:0000259" key="4">
    <source>
        <dbReference type="Pfam" id="PF08241"/>
    </source>
</evidence>
<dbReference type="PANTHER" id="PTHR45036">
    <property type="entry name" value="METHYLTRANSFERASE LIKE 7B"/>
    <property type="match status" value="1"/>
</dbReference>
<evidence type="ECO:0000313" key="6">
    <source>
        <dbReference type="Proteomes" id="UP000242972"/>
    </source>
</evidence>
<comment type="caution">
    <text evidence="5">The sequence shown here is derived from an EMBL/GenBank/DDBJ whole genome shotgun (WGS) entry which is preliminary data.</text>
</comment>
<dbReference type="AlphaFoldDB" id="A0A2T2XDU3"/>
<evidence type="ECO:0000256" key="3">
    <source>
        <dbReference type="ARBA" id="ARBA00022691"/>
    </source>
</evidence>
<organism evidence="5 6">
    <name type="scientific">Sulfobacillus benefaciens</name>
    <dbReference type="NCBI Taxonomy" id="453960"/>
    <lineage>
        <taxon>Bacteria</taxon>
        <taxon>Bacillati</taxon>
        <taxon>Bacillota</taxon>
        <taxon>Clostridia</taxon>
        <taxon>Eubacteriales</taxon>
        <taxon>Clostridiales Family XVII. Incertae Sedis</taxon>
        <taxon>Sulfobacillus</taxon>
    </lineage>
</organism>
<dbReference type="InterPro" id="IPR052356">
    <property type="entry name" value="Thiol_S-MT"/>
</dbReference>
<dbReference type="Proteomes" id="UP000242972">
    <property type="component" value="Unassembled WGS sequence"/>
</dbReference>
<evidence type="ECO:0000256" key="1">
    <source>
        <dbReference type="ARBA" id="ARBA00022603"/>
    </source>
</evidence>
<keyword evidence="2" id="KW-0808">Transferase</keyword>
<sequence>MSQMPNAFRPHPRFSRLYLWSGPVLNLLLGQAKKAQARLVTGHTLIVGAGSGLDVPLVLPFAKTLTLLEPDSTFANHLLRQYPQLPLLITPAECITAENNTFDSVISSLVLCSVADLSRTLKEISRVLKPDGQFLFLEHSLHRKKFASRVQAALDPAWSRVGGGCHLTRPIVDAIMAQGFVIDQVQFISTNWLVPLVTGRATKSAIRRQTLPETPR</sequence>
<dbReference type="GO" id="GO:0032259">
    <property type="term" value="P:methylation"/>
    <property type="evidence" value="ECO:0007669"/>
    <property type="project" value="UniProtKB-KW"/>
</dbReference>
<proteinExistence type="predicted"/>
<evidence type="ECO:0000256" key="2">
    <source>
        <dbReference type="ARBA" id="ARBA00022679"/>
    </source>
</evidence>
<dbReference type="PROSITE" id="PS01184">
    <property type="entry name" value="UBIE_2"/>
    <property type="match status" value="1"/>
</dbReference>
<dbReference type="InterPro" id="IPR013216">
    <property type="entry name" value="Methyltransf_11"/>
</dbReference>
<dbReference type="GO" id="GO:0008757">
    <property type="term" value="F:S-adenosylmethionine-dependent methyltransferase activity"/>
    <property type="evidence" value="ECO:0007669"/>
    <property type="project" value="InterPro"/>
</dbReference>
<gene>
    <name evidence="5" type="ORF">C7B46_13485</name>
</gene>
<name>A0A2T2XDU3_9FIRM</name>
<accession>A0A2T2XDU3</accession>
<dbReference type="EMBL" id="PXYW01000034">
    <property type="protein sequence ID" value="PSR32626.1"/>
    <property type="molecule type" value="Genomic_DNA"/>
</dbReference>
<dbReference type="Gene3D" id="3.40.50.150">
    <property type="entry name" value="Vaccinia Virus protein VP39"/>
    <property type="match status" value="1"/>
</dbReference>
<dbReference type="CDD" id="cd02440">
    <property type="entry name" value="AdoMet_MTases"/>
    <property type="match status" value="1"/>
</dbReference>
<feature type="domain" description="Methyltransferase type 11" evidence="4">
    <location>
        <begin position="47"/>
        <end position="136"/>
    </location>
</feature>